<dbReference type="OrthoDB" id="9803702at2"/>
<name>A0A081RJR7_SPHCR</name>
<comment type="caution">
    <text evidence="2">The sequence shown here is derived from an EMBL/GenBank/DDBJ whole genome shotgun (WGS) entry which is preliminary data.</text>
</comment>
<evidence type="ECO:0000313" key="3">
    <source>
        <dbReference type="Proteomes" id="UP000028411"/>
    </source>
</evidence>
<reference evidence="2 3" key="1">
    <citation type="submission" date="2014-02" db="EMBL/GenBank/DDBJ databases">
        <title>Whole genome sequence of Sphingobium chlorophenolicum NBRC 16172.</title>
        <authorList>
            <person name="Gan H.M."/>
            <person name="Gan H.Y."/>
            <person name="Chew T.H."/>
            <person name="Savka M.A."/>
        </authorList>
    </citation>
    <scope>NUCLEOTIDE SEQUENCE [LARGE SCALE GENOMIC DNA]</scope>
    <source>
        <strain evidence="2 3">NBRC 16172</strain>
    </source>
</reference>
<gene>
    <name evidence="2" type="ORF">BV95_00078</name>
</gene>
<dbReference type="eggNOG" id="COG5385">
    <property type="taxonomic scope" value="Bacteria"/>
</dbReference>
<dbReference type="GO" id="GO:0016740">
    <property type="term" value="F:transferase activity"/>
    <property type="evidence" value="ECO:0007669"/>
    <property type="project" value="UniProtKB-KW"/>
</dbReference>
<dbReference type="AlphaFoldDB" id="A0A081RJR7"/>
<dbReference type="EMBL" id="JFHR01000001">
    <property type="protein sequence ID" value="KEQ55440.1"/>
    <property type="molecule type" value="Genomic_DNA"/>
</dbReference>
<organism evidence="2 3">
    <name type="scientific">Sphingobium chlorophenolicum</name>
    <dbReference type="NCBI Taxonomy" id="46429"/>
    <lineage>
        <taxon>Bacteria</taxon>
        <taxon>Pseudomonadati</taxon>
        <taxon>Pseudomonadota</taxon>
        <taxon>Alphaproteobacteria</taxon>
        <taxon>Sphingomonadales</taxon>
        <taxon>Sphingomonadaceae</taxon>
        <taxon>Sphingobium</taxon>
    </lineage>
</organism>
<dbReference type="Proteomes" id="UP000028411">
    <property type="component" value="Unassembled WGS sequence"/>
</dbReference>
<feature type="domain" description="Histidine phosphotransferase ChpT C-terminal" evidence="1">
    <location>
        <begin position="82"/>
        <end position="204"/>
    </location>
</feature>
<dbReference type="Gene3D" id="1.10.287.130">
    <property type="match status" value="1"/>
</dbReference>
<accession>A0A081RJR7</accession>
<dbReference type="Pfam" id="PF10090">
    <property type="entry name" value="HPTransfase"/>
    <property type="match status" value="1"/>
</dbReference>
<keyword evidence="2" id="KW-0808">Transferase</keyword>
<sequence>MTHSTDSIEFASLLCSRLCHDLLSPVGALNNGLELMADETDPEMRQRCLDLLADSAKTSANKLKFFRLAFGSAGGFGDAVPTHEARVAIEGMFAASGRVKIGWLVEDDMLDKLPVKVLLNLALIAGDALVRGGQLDIGAEKRPGVTEIVVRAEGPKLVLDPDLRAALAGTLPPEGLASRTSAAWMVRALVTSTGGEIALSPAGEPVLLFGASIPDAR</sequence>
<dbReference type="InterPro" id="IPR018762">
    <property type="entry name" value="ChpT_C"/>
</dbReference>
<dbReference type="Gene3D" id="3.30.565.10">
    <property type="entry name" value="Histidine kinase-like ATPase, C-terminal domain"/>
    <property type="match status" value="1"/>
</dbReference>
<proteinExistence type="predicted"/>
<evidence type="ECO:0000313" key="2">
    <source>
        <dbReference type="EMBL" id="KEQ55440.1"/>
    </source>
</evidence>
<protein>
    <submittedName>
        <fullName evidence="2">Histidine phosphotransferase</fullName>
    </submittedName>
</protein>
<evidence type="ECO:0000259" key="1">
    <source>
        <dbReference type="Pfam" id="PF10090"/>
    </source>
</evidence>
<dbReference type="PATRIC" id="fig|46429.4.peg.78"/>
<dbReference type="InterPro" id="IPR036890">
    <property type="entry name" value="HATPase_C_sf"/>
</dbReference>
<dbReference type="RefSeq" id="WP_037446261.1">
    <property type="nucleotide sequence ID" value="NZ_JFHR01000001.1"/>
</dbReference>